<evidence type="ECO:0000256" key="6">
    <source>
        <dbReference type="SAM" id="MobiDB-lite"/>
    </source>
</evidence>
<dbReference type="FunFam" id="3.40.50.1000:FF:000063">
    <property type="entry name" value="Nuclear elongation and deformation protein"/>
    <property type="match status" value="1"/>
</dbReference>
<feature type="region of interest" description="Disordered" evidence="6">
    <location>
        <begin position="1563"/>
        <end position="1582"/>
    </location>
</feature>
<dbReference type="GO" id="GO:0019432">
    <property type="term" value="P:triglyceride biosynthetic process"/>
    <property type="evidence" value="ECO:0007669"/>
    <property type="project" value="TreeGrafter"/>
</dbReference>
<feature type="compositionally biased region" description="Low complexity" evidence="6">
    <location>
        <begin position="1138"/>
        <end position="1147"/>
    </location>
</feature>
<evidence type="ECO:0000259" key="7">
    <source>
        <dbReference type="SMART" id="SM00775"/>
    </source>
</evidence>
<dbReference type="HOGENOM" id="CLU_002546_2_0_1"/>
<feature type="region of interest" description="Disordered" evidence="6">
    <location>
        <begin position="263"/>
        <end position="345"/>
    </location>
</feature>
<feature type="compositionally biased region" description="Low complexity" evidence="6">
    <location>
        <begin position="835"/>
        <end position="845"/>
    </location>
</feature>
<feature type="compositionally biased region" description="Polar residues" evidence="6">
    <location>
        <begin position="276"/>
        <end position="287"/>
    </location>
</feature>
<dbReference type="SMART" id="SM00775">
    <property type="entry name" value="LNS2"/>
    <property type="match status" value="1"/>
</dbReference>
<dbReference type="InParanoid" id="A0A066WMX5"/>
<evidence type="ECO:0000256" key="2">
    <source>
        <dbReference type="ARBA" id="ARBA00005476"/>
    </source>
</evidence>
<feature type="compositionally biased region" description="Low complexity" evidence="6">
    <location>
        <begin position="1569"/>
        <end position="1582"/>
    </location>
</feature>
<feature type="compositionally biased region" description="Low complexity" evidence="6">
    <location>
        <begin position="895"/>
        <end position="909"/>
    </location>
</feature>
<dbReference type="Gene3D" id="3.40.50.1000">
    <property type="entry name" value="HAD superfamily/HAD-like"/>
    <property type="match status" value="1"/>
</dbReference>
<name>A0A066WMX5_TILAU</name>
<keyword evidence="9" id="KW-1185">Reference proteome</keyword>
<feature type="region of interest" description="Disordered" evidence="6">
    <location>
        <begin position="1596"/>
        <end position="1668"/>
    </location>
</feature>
<reference evidence="8 9" key="1">
    <citation type="submission" date="2014-05" db="EMBL/GenBank/DDBJ databases">
        <title>Draft genome sequence of a rare smut relative, Tilletiaria anomala UBC 951.</title>
        <authorList>
            <consortium name="DOE Joint Genome Institute"/>
            <person name="Toome M."/>
            <person name="Kuo A."/>
            <person name="Henrissat B."/>
            <person name="Lipzen A."/>
            <person name="Tritt A."/>
            <person name="Yoshinaga Y."/>
            <person name="Zane M."/>
            <person name="Barry K."/>
            <person name="Grigoriev I.V."/>
            <person name="Spatafora J.W."/>
            <person name="Aimea M.C."/>
        </authorList>
    </citation>
    <scope>NUCLEOTIDE SEQUENCE [LARGE SCALE GENOMIC DNA]</scope>
    <source>
        <strain evidence="8 9">UBC 951</strain>
    </source>
</reference>
<dbReference type="GO" id="GO:0008195">
    <property type="term" value="F:phosphatidate phosphatase activity"/>
    <property type="evidence" value="ECO:0007669"/>
    <property type="project" value="UniProtKB-EC"/>
</dbReference>
<feature type="compositionally biased region" description="Polar residues" evidence="6">
    <location>
        <begin position="59"/>
        <end position="72"/>
    </location>
</feature>
<feature type="compositionally biased region" description="Basic and acidic residues" evidence="6">
    <location>
        <begin position="1640"/>
        <end position="1649"/>
    </location>
</feature>
<dbReference type="STRING" id="1037660.A0A066WMX5"/>
<dbReference type="FunCoup" id="A0A066WMX5">
    <property type="interactions" value="231"/>
</dbReference>
<evidence type="ECO:0000256" key="5">
    <source>
        <dbReference type="ARBA" id="ARBA00022801"/>
    </source>
</evidence>
<feature type="compositionally biased region" description="Acidic residues" evidence="6">
    <location>
        <begin position="1650"/>
        <end position="1668"/>
    </location>
</feature>
<dbReference type="InterPro" id="IPR031703">
    <property type="entry name" value="Lipin_mid"/>
</dbReference>
<dbReference type="InterPro" id="IPR026058">
    <property type="entry name" value="LIPIN"/>
</dbReference>
<dbReference type="Pfam" id="PF04571">
    <property type="entry name" value="Lipin_N"/>
    <property type="match status" value="2"/>
</dbReference>
<dbReference type="InterPro" id="IPR036412">
    <property type="entry name" value="HAD-like_sf"/>
</dbReference>
<feature type="region of interest" description="Disordered" evidence="6">
    <location>
        <begin position="712"/>
        <end position="743"/>
    </location>
</feature>
<feature type="region of interest" description="Disordered" evidence="6">
    <location>
        <begin position="595"/>
        <end position="620"/>
    </location>
</feature>
<dbReference type="GeneID" id="25267148"/>
<comment type="similarity">
    <text evidence="2">Belongs to the lipin family.</text>
</comment>
<dbReference type="EMBL" id="JMSN01000015">
    <property type="protein sequence ID" value="KDN51985.1"/>
    <property type="molecule type" value="Genomic_DNA"/>
</dbReference>
<gene>
    <name evidence="8" type="ORF">K437DRAFT_293355</name>
</gene>
<dbReference type="InterPro" id="IPR007651">
    <property type="entry name" value="Lipin_N"/>
</dbReference>
<evidence type="ECO:0000313" key="8">
    <source>
        <dbReference type="EMBL" id="KDN51985.1"/>
    </source>
</evidence>
<feature type="region of interest" description="Disordered" evidence="6">
    <location>
        <begin position="360"/>
        <end position="429"/>
    </location>
</feature>
<feature type="domain" description="LNS2/PITP" evidence="7">
    <location>
        <begin position="1203"/>
        <end position="1407"/>
    </location>
</feature>
<accession>A0A066WMX5</accession>
<feature type="region of interest" description="Disordered" evidence="6">
    <location>
        <begin position="472"/>
        <end position="500"/>
    </location>
</feature>
<feature type="compositionally biased region" description="Acidic residues" evidence="6">
    <location>
        <begin position="1620"/>
        <end position="1635"/>
    </location>
</feature>
<protein>
    <recommendedName>
        <fullName evidence="3">phosphatidate phosphatase</fullName>
        <ecNumber evidence="3">3.1.3.4</ecNumber>
    </recommendedName>
</protein>
<feature type="compositionally biased region" description="Polar residues" evidence="6">
    <location>
        <begin position="1108"/>
        <end position="1117"/>
    </location>
</feature>
<organism evidence="8 9">
    <name type="scientific">Tilletiaria anomala (strain ATCC 24038 / CBS 436.72 / UBC 951)</name>
    <dbReference type="NCBI Taxonomy" id="1037660"/>
    <lineage>
        <taxon>Eukaryota</taxon>
        <taxon>Fungi</taxon>
        <taxon>Dikarya</taxon>
        <taxon>Basidiomycota</taxon>
        <taxon>Ustilaginomycotina</taxon>
        <taxon>Exobasidiomycetes</taxon>
        <taxon>Georgefischeriales</taxon>
        <taxon>Tilletiariaceae</taxon>
        <taxon>Tilletiaria</taxon>
    </lineage>
</organism>
<evidence type="ECO:0000256" key="1">
    <source>
        <dbReference type="ARBA" id="ARBA00001946"/>
    </source>
</evidence>
<feature type="compositionally biased region" description="Low complexity" evidence="6">
    <location>
        <begin position="1508"/>
        <end position="1519"/>
    </location>
</feature>
<dbReference type="InterPro" id="IPR023214">
    <property type="entry name" value="HAD_sf"/>
</dbReference>
<dbReference type="Proteomes" id="UP000027361">
    <property type="component" value="Unassembled WGS sequence"/>
</dbReference>
<comment type="caution">
    <text evidence="8">The sequence shown here is derived from an EMBL/GenBank/DDBJ whole genome shotgun (WGS) entry which is preliminary data.</text>
</comment>
<feature type="compositionally biased region" description="Low complexity" evidence="6">
    <location>
        <begin position="73"/>
        <end position="82"/>
    </location>
</feature>
<dbReference type="OMA" id="RIMYLTS"/>
<feature type="region of interest" description="Disordered" evidence="6">
    <location>
        <begin position="1465"/>
        <end position="1529"/>
    </location>
</feature>
<feature type="region of interest" description="Disordered" evidence="6">
    <location>
        <begin position="664"/>
        <end position="692"/>
    </location>
</feature>
<dbReference type="InterPro" id="IPR013209">
    <property type="entry name" value="LNS2"/>
</dbReference>
<dbReference type="GO" id="GO:0009062">
    <property type="term" value="P:fatty acid catabolic process"/>
    <property type="evidence" value="ECO:0007669"/>
    <property type="project" value="TreeGrafter"/>
</dbReference>
<feature type="region of interest" description="Disordered" evidence="6">
    <location>
        <begin position="1091"/>
        <end position="1117"/>
    </location>
</feature>
<feature type="compositionally biased region" description="Basic and acidic residues" evidence="6">
    <location>
        <begin position="397"/>
        <end position="429"/>
    </location>
</feature>
<proteinExistence type="inferred from homology"/>
<dbReference type="PANTHER" id="PTHR12181:SF12">
    <property type="entry name" value="PHOSPHATIDATE PHOSPHATASE"/>
    <property type="match status" value="1"/>
</dbReference>
<dbReference type="InterPro" id="IPR031315">
    <property type="entry name" value="LNS2/PITP"/>
</dbReference>
<feature type="compositionally biased region" description="Polar residues" evidence="6">
    <location>
        <begin position="873"/>
        <end position="882"/>
    </location>
</feature>
<feature type="compositionally biased region" description="Polar residues" evidence="6">
    <location>
        <begin position="1486"/>
        <end position="1507"/>
    </location>
</feature>
<feature type="region of interest" description="Disordered" evidence="6">
    <location>
        <begin position="808"/>
        <end position="921"/>
    </location>
</feature>
<dbReference type="RefSeq" id="XP_013244842.1">
    <property type="nucleotide sequence ID" value="XM_013389388.1"/>
</dbReference>
<dbReference type="SUPFAM" id="SSF56784">
    <property type="entry name" value="HAD-like"/>
    <property type="match status" value="1"/>
</dbReference>
<dbReference type="Pfam" id="PF08235">
    <property type="entry name" value="LNS2"/>
    <property type="match status" value="2"/>
</dbReference>
<dbReference type="Pfam" id="PF16876">
    <property type="entry name" value="Lipin_mid"/>
    <property type="match status" value="1"/>
</dbReference>
<dbReference type="PANTHER" id="PTHR12181">
    <property type="entry name" value="LIPIN"/>
    <property type="match status" value="1"/>
</dbReference>
<feature type="compositionally biased region" description="Basic residues" evidence="6">
    <location>
        <begin position="668"/>
        <end position="677"/>
    </location>
</feature>
<sequence length="1682" mass="178497">MQYVGRFVSSVYNTITPNINPATLSGAIDVIVVERQVEVDVDSDEENDTAQTPGAVHSTVASHRNSRAGTPTSPSIAASSCPPISSSSSVACSLYSLGAHKQPRSKRKKIVTEMASTPFHVRFGKMSVLRPAERKVTLHLNSSPDPLPFAMKVGEAGEAFFVFEADPETAPPDLVTSPVLSATMSPISGPAQANGDEAFTPIPLERSSTADVEALDLGEPVVRMDGIATGCGAVADSASPGAMADSDSGACASEEMNHADTVITPEDTGSEAGTARSPSPTLSQPNQGAAPPQEPTREQLSSNKRPLPEQQGVPGDLPLTSDSGPTGSGPHAGSGSALESVGGATSRAGGALRSIGISAADNLNDGNDGDSKGDAAPTASELDGGHGRGEGTSNEPSESKENLQQDDEQHPPLHRHADVHRETELGKLEREMRDHAEKLIKAEMEATRLEQHLSEQAVDALALGGAATREGADAEAFGDKSDDAYPAPFGEGTTHNLRPSAKFSITTSSTGASTTQASSLSLPLLTPADSSASNATTLPATYPVAQSAKSFLDGLADESMSRGLKDISAAKQAVISSIRADLEAKKKRYEALKANSESRETTTSASIGTLDVKNQDGGDKDKLQKLPAGLAKENVAYMFDMDGYKMTADGEDLAFAEGQRLANELPLSRRHGGKGRHGHSERLDKPHRHPRYLSGSSVAAAAATSIVDDINAMPKKGSHDSLSSRRSGSSNGSGGIDDDVLSTDSEGAGGIGLGVVGDISVDPSARQFSRDLVRLARWNEGKAASMSTNADGRLRPSDDDELTEIAITSDEDRLPEGVPSRRRASSRNTERPRSYSRARASATRASRGRIGHGQEASVSDSETQYKAGAPRARTSSSVQRAATNKLPAQTLPGDSQSASSAMGASAEAAALEDGGRAQSPEYDWAWGEMPTRREATSDGLQKPIRATSMETSMPDAALVEGTGILSHEDSDPYAFTLLVSTTVYHFQLSLCWHEGFGEDQDADEYNFEENRVSYGRFLEDADLVNDVRLVVKYNGTLLTWENASTVMATLSLYRQSLPAKPDGAEAPGEIDGAVAQSSRWRRWWNRGSTPMLQTPQGDADGTFAKPPTGSSLGRSSTDTALVLGQDVRNAEPREDSGKPAPAAGGPAHTNKVYAKTLRLTSDQLKSLNLKKGANTITFSVTSSYSGVATCTARVFLWEASHQIVVSDIDGTITKSDALGHVFTMIGRDWTHQGVAKLYTDIARNGYRIMYLTSRAIGQADTTRDYLRGIKQDNYQLPDGPVIMSPDRLIASLHREVILRKPEVFKMACLRDIARLFGCDPRISQTPKEESKLAAAANHAVLAVPSKVDLPAGGPGTAGNGGPSSMTVPTPFYAGFGNRITDALSYRSVNIPSSRIFTIDTNGEVKMELLEMAGYKSSYIHMTDLVDQMFPPITVKEELHPRQREYNDFNYWRPLLDEVELPPDEELLPSNPVSPALSARSGRSIRSVRSNGSIRSTSVRSDLSGESMNTSTNSNQQSGGRLSRFGLPSLGLGRRSSGNNIAAASADKDKAALRAFSEVQRAPTFANEAPSGTSPPSSYGSGVTSWAASWRRRAASPGASSQASVQATSPLVGPVITAVPESEDEDDYAGSDDDVSSLEGDGMHEERQLSEDEGGSYEEENIGDDVLDDDLLAQGEIRFEWRG</sequence>
<evidence type="ECO:0000256" key="4">
    <source>
        <dbReference type="ARBA" id="ARBA00022553"/>
    </source>
</evidence>
<dbReference type="OrthoDB" id="4567at2759"/>
<dbReference type="EC" id="3.1.3.4" evidence="3"/>
<feature type="region of interest" description="Disordered" evidence="6">
    <location>
        <begin position="1129"/>
        <end position="1148"/>
    </location>
</feature>
<keyword evidence="4" id="KW-0597">Phosphoprotein</keyword>
<dbReference type="GO" id="GO:0005634">
    <property type="term" value="C:nucleus"/>
    <property type="evidence" value="ECO:0007669"/>
    <property type="project" value="UniProtKB-ARBA"/>
</dbReference>
<feature type="region of interest" description="Disordered" evidence="6">
    <location>
        <begin position="41"/>
        <end position="82"/>
    </location>
</feature>
<keyword evidence="5" id="KW-0378">Hydrolase</keyword>
<evidence type="ECO:0000256" key="3">
    <source>
        <dbReference type="ARBA" id="ARBA00012638"/>
    </source>
</evidence>
<evidence type="ECO:0000313" key="9">
    <source>
        <dbReference type="Proteomes" id="UP000027361"/>
    </source>
</evidence>
<comment type="cofactor">
    <cofactor evidence="1">
        <name>Mg(2+)</name>
        <dbReference type="ChEBI" id="CHEBI:18420"/>
    </cofactor>
</comment>